<dbReference type="PANTHER" id="PTHR24113">
    <property type="entry name" value="RAN GTPASE-ACTIVATING PROTEIN 1"/>
    <property type="match status" value="1"/>
</dbReference>
<dbReference type="CDD" id="cd00821">
    <property type="entry name" value="PH"/>
    <property type="match status" value="1"/>
</dbReference>
<dbReference type="PANTHER" id="PTHR24113:SF15">
    <property type="entry name" value="NACHT DOMAIN-CONTAINING PROTEIN"/>
    <property type="match status" value="1"/>
</dbReference>
<dbReference type="InterPro" id="IPR003591">
    <property type="entry name" value="Leu-rich_rpt_typical-subtyp"/>
</dbReference>
<keyword evidence="1" id="KW-0433">Leucine-rich repeat</keyword>
<dbReference type="GO" id="GO:0005829">
    <property type="term" value="C:cytosol"/>
    <property type="evidence" value="ECO:0007669"/>
    <property type="project" value="TreeGrafter"/>
</dbReference>
<dbReference type="GO" id="GO:0005634">
    <property type="term" value="C:nucleus"/>
    <property type="evidence" value="ECO:0007669"/>
    <property type="project" value="TreeGrafter"/>
</dbReference>
<dbReference type="SUPFAM" id="SSF50729">
    <property type="entry name" value="PH domain-like"/>
    <property type="match status" value="1"/>
</dbReference>
<evidence type="ECO:0000259" key="4">
    <source>
        <dbReference type="PROSITE" id="PS50003"/>
    </source>
</evidence>
<dbReference type="SMART" id="SM00368">
    <property type="entry name" value="LRR_RI"/>
    <property type="match status" value="18"/>
</dbReference>
<dbReference type="SUPFAM" id="SSF52047">
    <property type="entry name" value="RNI-like"/>
    <property type="match status" value="3"/>
</dbReference>
<evidence type="ECO:0000256" key="1">
    <source>
        <dbReference type="ARBA" id="ARBA00022614"/>
    </source>
</evidence>
<dbReference type="Pfam" id="PF00169">
    <property type="entry name" value="PH"/>
    <property type="match status" value="1"/>
</dbReference>
<evidence type="ECO:0000256" key="2">
    <source>
        <dbReference type="ARBA" id="ARBA00022737"/>
    </source>
</evidence>
<feature type="domain" description="PH" evidence="4">
    <location>
        <begin position="927"/>
        <end position="1032"/>
    </location>
</feature>
<evidence type="ECO:0000313" key="5">
    <source>
        <dbReference type="EMBL" id="CAD8630300.1"/>
    </source>
</evidence>
<dbReference type="Gene3D" id="2.30.29.30">
    <property type="entry name" value="Pleckstrin-homology domain (PH domain)/Phosphotyrosine-binding domain (PTB)"/>
    <property type="match status" value="1"/>
</dbReference>
<feature type="region of interest" description="Disordered" evidence="3">
    <location>
        <begin position="901"/>
        <end position="922"/>
    </location>
</feature>
<dbReference type="InterPro" id="IPR001611">
    <property type="entry name" value="Leu-rich_rpt"/>
</dbReference>
<dbReference type="GO" id="GO:0031267">
    <property type="term" value="F:small GTPase binding"/>
    <property type="evidence" value="ECO:0007669"/>
    <property type="project" value="TreeGrafter"/>
</dbReference>
<dbReference type="GO" id="GO:0005096">
    <property type="term" value="F:GTPase activator activity"/>
    <property type="evidence" value="ECO:0007669"/>
    <property type="project" value="InterPro"/>
</dbReference>
<organism evidence="5">
    <name type="scientific">Cryptomonas curvata</name>
    <dbReference type="NCBI Taxonomy" id="233186"/>
    <lineage>
        <taxon>Eukaryota</taxon>
        <taxon>Cryptophyceae</taxon>
        <taxon>Cryptomonadales</taxon>
        <taxon>Cryptomonadaceae</taxon>
        <taxon>Cryptomonas</taxon>
    </lineage>
</organism>
<dbReference type="SMART" id="SM00369">
    <property type="entry name" value="LRR_TYP"/>
    <property type="match status" value="5"/>
</dbReference>
<evidence type="ECO:0000256" key="3">
    <source>
        <dbReference type="SAM" id="MobiDB-lite"/>
    </source>
</evidence>
<dbReference type="AlphaFoldDB" id="A0A7S0QGW9"/>
<proteinExistence type="predicted"/>
<dbReference type="GO" id="GO:0006913">
    <property type="term" value="P:nucleocytoplasmic transport"/>
    <property type="evidence" value="ECO:0007669"/>
    <property type="project" value="TreeGrafter"/>
</dbReference>
<dbReference type="InterPro" id="IPR032675">
    <property type="entry name" value="LRR_dom_sf"/>
</dbReference>
<dbReference type="PROSITE" id="PS50003">
    <property type="entry name" value="PH_DOMAIN"/>
    <property type="match status" value="1"/>
</dbReference>
<dbReference type="Pfam" id="PF13516">
    <property type="entry name" value="LRR_6"/>
    <property type="match status" value="7"/>
</dbReference>
<dbReference type="InterPro" id="IPR001849">
    <property type="entry name" value="PH_domain"/>
</dbReference>
<dbReference type="GO" id="GO:0048471">
    <property type="term" value="C:perinuclear region of cytoplasm"/>
    <property type="evidence" value="ECO:0007669"/>
    <property type="project" value="TreeGrafter"/>
</dbReference>
<feature type="compositionally biased region" description="Polar residues" evidence="3">
    <location>
        <begin position="904"/>
        <end position="914"/>
    </location>
</feature>
<dbReference type="EMBL" id="HBEZ01014429">
    <property type="protein sequence ID" value="CAD8630300.1"/>
    <property type="molecule type" value="Transcribed_RNA"/>
</dbReference>
<keyword evidence="2" id="KW-0677">Repeat</keyword>
<name>A0A7S0QGW9_9CRYP</name>
<dbReference type="InterPro" id="IPR011993">
    <property type="entry name" value="PH-like_dom_sf"/>
</dbReference>
<sequence>MDFSKGRIMDLARAVFAGRVQGPLRKVNSLVVVHPVEGGFPLQNLRHCVLRENDPVAQADVSHPQQRRGSALEACHGGELGLLLDPVDWSFVAAEAACGGWKTLDLSQNCLGPTGSTGLSIGLGAIITLTLLDLSSNDLMPAGATAVSCALAELTALVRLELGFNQMGPAGGSAVAQSLSRLTALQSLGLSSNKIGSDGATIVCKALSALSALNSLDFSVNCLGETEGEIVLKMLQQLQGVNVINLGGQDLGSTVFPILEVLVPRITSLKVAFGSVTAIPKSYLAGSTHVEGKFNMLFGPAHLTTSGHYAYQRHQQLNTVDLKDRQRLGAEGSVQLASVLSAGLAVGSLTALELAHNCLRLEGAKALGSVLFQLSALTRLDLSHNDFECLGVNCFVGEITKLSELLSLSLEGNLFGTAGWVSLSDSLDRLPRLQSLNGHAEYCKLRSGGVHVLDLSRKELAAAVSPLLPRSNNLTDLDASNSCLISGNDDTEDSKAVSQVIAGFSTLSALTRLSVSDNGFGTVGGLALGVALTSLVLLTALDVSRAELREDGASALAKGLHRLTALIELLLAGNRIGANGADVLCKAFPVPAKLHSLDIGDNALGDEGASIMSKSVSSLSKLTRLAAPKNHFGSVGGKFVGDLLACIPGLTDLDLASNNLGTKGGEAVLNALANVARGPAPALLSMLNLSNNCLLVDGDLASATVTFSGLKYLYSLETLIVSRNCLGSSGGGAVLAALGTHTSLRTLDLGYVDLRPPGGLSVGSCLKHLKHLDSLFLEGNCLGQYGAAAVIKGLSDSSLLRTLDLRDNSLMKLGGMAIGKSLSRIVSLEALDLDGNALGPEGGYAVARGVESLPRLCSLDLRDNALGYDGCRLVAECLANLENLHLDLRWNELDRRGRGKEQASRFSRLQQGTPSRERKLTSVKNPELPIRGWLRKLNAVKEGEMENAENWRDRLCFVEHNKMFYKSAKKKGQSEEVAELTKISSVCAAADGWPHGHFIFHVNTEHGRAMIFSASSADERAQWIAALNPNSQLCQ</sequence>
<accession>A0A7S0QGW9</accession>
<dbReference type="Gene3D" id="3.80.10.10">
    <property type="entry name" value="Ribonuclease Inhibitor"/>
    <property type="match status" value="4"/>
</dbReference>
<dbReference type="SMART" id="SM00233">
    <property type="entry name" value="PH"/>
    <property type="match status" value="1"/>
</dbReference>
<reference evidence="5" key="1">
    <citation type="submission" date="2021-01" db="EMBL/GenBank/DDBJ databases">
        <authorList>
            <person name="Corre E."/>
            <person name="Pelletier E."/>
            <person name="Niang G."/>
            <person name="Scheremetjew M."/>
            <person name="Finn R."/>
            <person name="Kale V."/>
            <person name="Holt S."/>
            <person name="Cochrane G."/>
            <person name="Meng A."/>
            <person name="Brown T."/>
            <person name="Cohen L."/>
        </authorList>
    </citation>
    <scope>NUCLEOTIDE SEQUENCE</scope>
    <source>
        <strain evidence="5">CCAP979/52</strain>
    </source>
</reference>
<protein>
    <recommendedName>
        <fullName evidence="4">PH domain-containing protein</fullName>
    </recommendedName>
</protein>
<dbReference type="InterPro" id="IPR027038">
    <property type="entry name" value="RanGap"/>
</dbReference>
<gene>
    <name evidence="5" type="ORF">CCUR1050_LOCUS7979</name>
</gene>